<dbReference type="EMBL" id="AP018712">
    <property type="protein sequence ID" value="BBE30599.1"/>
    <property type="molecule type" value="Genomic_DNA"/>
</dbReference>
<dbReference type="SMART" id="SM00283">
    <property type="entry name" value="MA"/>
    <property type="match status" value="1"/>
</dbReference>
<dbReference type="Proteomes" id="UP000516361">
    <property type="component" value="Chromosome"/>
</dbReference>
<accession>A0A7G1GAQ3</accession>
<evidence type="ECO:0000256" key="1">
    <source>
        <dbReference type="ARBA" id="ARBA00023224"/>
    </source>
</evidence>
<organism evidence="5 6">
    <name type="scientific">Tepiditoga spiralis</name>
    <dbReference type="NCBI Taxonomy" id="2108365"/>
    <lineage>
        <taxon>Bacteria</taxon>
        <taxon>Thermotogati</taxon>
        <taxon>Thermotogota</taxon>
        <taxon>Thermotogae</taxon>
        <taxon>Petrotogales</taxon>
        <taxon>Petrotogaceae</taxon>
        <taxon>Tepiditoga</taxon>
    </lineage>
</organism>
<dbReference type="InParanoid" id="A0A7G1GAQ3"/>
<dbReference type="GO" id="GO:0004888">
    <property type="term" value="F:transmembrane signaling receptor activity"/>
    <property type="evidence" value="ECO:0007669"/>
    <property type="project" value="InterPro"/>
</dbReference>
<evidence type="ECO:0000256" key="2">
    <source>
        <dbReference type="ARBA" id="ARBA00029447"/>
    </source>
</evidence>
<sequence length="279" mass="31109">MGNQKELIKKLAVNTYHESVLTSFIDNLDSVLMERFRGLVVKADDVEKTSVESIENFTKISEELQSFIENGEVKSKIMAETNTKIIEKIESLGTSVDKIDSDIEVNINNISNVLERFNNVQEMTQNINNIAKQTNILSINASIEAARAGEAGKGFAVVAEEVKKLSFETNSSSKKIGESVKLLSKDVKNVLDNMNHLFDLFKVLSESSKESMQVMKENVEFINTLVSRLKNNTEVINNSTESLNISKDEINELVNSINSISTVLNTVLKMQSAIKNIKL</sequence>
<evidence type="ECO:0000313" key="6">
    <source>
        <dbReference type="Proteomes" id="UP000516361"/>
    </source>
</evidence>
<keyword evidence="1 3" id="KW-0807">Transducer</keyword>
<proteinExistence type="inferred from homology"/>
<name>A0A7G1GAQ3_9BACT</name>
<comment type="similarity">
    <text evidence="2">Belongs to the methyl-accepting chemotaxis (MCP) protein family.</text>
</comment>
<dbReference type="AlphaFoldDB" id="A0A7G1GAQ3"/>
<evidence type="ECO:0000259" key="4">
    <source>
        <dbReference type="PROSITE" id="PS50111"/>
    </source>
</evidence>
<dbReference type="GO" id="GO:0016020">
    <property type="term" value="C:membrane"/>
    <property type="evidence" value="ECO:0007669"/>
    <property type="project" value="InterPro"/>
</dbReference>
<dbReference type="InterPro" id="IPR004089">
    <property type="entry name" value="MCPsignal_dom"/>
</dbReference>
<keyword evidence="6" id="KW-1185">Reference proteome</keyword>
<reference evidence="5 6" key="1">
    <citation type="submission" date="2018-06" db="EMBL/GenBank/DDBJ databases">
        <title>Genome sequencing of Oceanotoga sp. sy52.</title>
        <authorList>
            <person name="Mori K."/>
        </authorList>
    </citation>
    <scope>NUCLEOTIDE SEQUENCE [LARGE SCALE GENOMIC DNA]</scope>
    <source>
        <strain evidence="6">sy52</strain>
    </source>
</reference>
<dbReference type="PRINTS" id="PR00260">
    <property type="entry name" value="CHEMTRNSDUCR"/>
</dbReference>
<dbReference type="GO" id="GO:0006935">
    <property type="term" value="P:chemotaxis"/>
    <property type="evidence" value="ECO:0007669"/>
    <property type="project" value="InterPro"/>
</dbReference>
<protein>
    <submittedName>
        <fullName evidence="5">Methyl-accepting chemotaxis protein</fullName>
    </submittedName>
</protein>
<dbReference type="SUPFAM" id="SSF58104">
    <property type="entry name" value="Methyl-accepting chemotaxis protein (MCP) signaling domain"/>
    <property type="match status" value="1"/>
</dbReference>
<dbReference type="GO" id="GO:0007165">
    <property type="term" value="P:signal transduction"/>
    <property type="evidence" value="ECO:0007669"/>
    <property type="project" value="UniProtKB-KW"/>
</dbReference>
<dbReference type="KEGG" id="ocy:OSSY52_07400"/>
<dbReference type="PROSITE" id="PS50111">
    <property type="entry name" value="CHEMOTAXIS_TRANSDUC_2"/>
    <property type="match status" value="1"/>
</dbReference>
<dbReference type="Pfam" id="PF00015">
    <property type="entry name" value="MCPsignal"/>
    <property type="match status" value="1"/>
</dbReference>
<dbReference type="PANTHER" id="PTHR32089:SF112">
    <property type="entry name" value="LYSOZYME-LIKE PROTEIN-RELATED"/>
    <property type="match status" value="1"/>
</dbReference>
<feature type="domain" description="Methyl-accepting transducer" evidence="4">
    <location>
        <begin position="52"/>
        <end position="258"/>
    </location>
</feature>
<evidence type="ECO:0000313" key="5">
    <source>
        <dbReference type="EMBL" id="BBE30599.1"/>
    </source>
</evidence>
<evidence type="ECO:0000256" key="3">
    <source>
        <dbReference type="PROSITE-ProRule" id="PRU00284"/>
    </source>
</evidence>
<dbReference type="PANTHER" id="PTHR32089">
    <property type="entry name" value="METHYL-ACCEPTING CHEMOTAXIS PROTEIN MCPB"/>
    <property type="match status" value="1"/>
</dbReference>
<gene>
    <name evidence="5" type="ORF">OSSY52_07400</name>
</gene>
<dbReference type="RefSeq" id="WP_190615678.1">
    <property type="nucleotide sequence ID" value="NZ_AP018712.1"/>
</dbReference>
<dbReference type="Gene3D" id="1.10.287.950">
    <property type="entry name" value="Methyl-accepting chemotaxis protein"/>
    <property type="match status" value="1"/>
</dbReference>
<dbReference type="InterPro" id="IPR004090">
    <property type="entry name" value="Chemotax_Me-accpt_rcpt"/>
</dbReference>